<dbReference type="PROSITE" id="PS00683">
    <property type="entry name" value="RHODANESE_2"/>
    <property type="match status" value="1"/>
</dbReference>
<dbReference type="RefSeq" id="XP_046012745.1">
    <property type="nucleotide sequence ID" value="XM_046156771.1"/>
</dbReference>
<evidence type="ECO:0000313" key="4">
    <source>
        <dbReference type="EMBL" id="KAH7031065.1"/>
    </source>
</evidence>
<dbReference type="InterPro" id="IPR001307">
    <property type="entry name" value="Thiosulphate_STrfase_CS"/>
</dbReference>
<feature type="domain" description="Rhodanese" evidence="3">
    <location>
        <begin position="55"/>
        <end position="157"/>
    </location>
</feature>
<dbReference type="Proteomes" id="UP000756346">
    <property type="component" value="Unassembled WGS sequence"/>
</dbReference>
<dbReference type="EMBL" id="JAGTJQ010000005">
    <property type="protein sequence ID" value="KAH7031065.1"/>
    <property type="molecule type" value="Genomic_DNA"/>
</dbReference>
<dbReference type="Gene3D" id="3.40.250.10">
    <property type="entry name" value="Rhodanese-like domain"/>
    <property type="match status" value="1"/>
</dbReference>
<dbReference type="Pfam" id="PF00581">
    <property type="entry name" value="Rhodanese"/>
    <property type="match status" value="1"/>
</dbReference>
<gene>
    <name evidence="4" type="ORF">B0I36DRAFT_349198</name>
</gene>
<dbReference type="OrthoDB" id="566238at2759"/>
<keyword evidence="5" id="KW-1185">Reference proteome</keyword>
<dbReference type="GO" id="GO:0004792">
    <property type="term" value="F:thiosulfate-cyanide sulfurtransferase activity"/>
    <property type="evidence" value="ECO:0007669"/>
    <property type="project" value="InterPro"/>
</dbReference>
<dbReference type="InterPro" id="IPR036873">
    <property type="entry name" value="Rhodanese-like_dom_sf"/>
</dbReference>
<reference evidence="4" key="1">
    <citation type="journal article" date="2021" name="Nat. Commun.">
        <title>Genetic determinants of endophytism in the Arabidopsis root mycobiome.</title>
        <authorList>
            <person name="Mesny F."/>
            <person name="Miyauchi S."/>
            <person name="Thiergart T."/>
            <person name="Pickel B."/>
            <person name="Atanasova L."/>
            <person name="Karlsson M."/>
            <person name="Huettel B."/>
            <person name="Barry K.W."/>
            <person name="Haridas S."/>
            <person name="Chen C."/>
            <person name="Bauer D."/>
            <person name="Andreopoulos W."/>
            <person name="Pangilinan J."/>
            <person name="LaButti K."/>
            <person name="Riley R."/>
            <person name="Lipzen A."/>
            <person name="Clum A."/>
            <person name="Drula E."/>
            <person name="Henrissat B."/>
            <person name="Kohler A."/>
            <person name="Grigoriev I.V."/>
            <person name="Martin F.M."/>
            <person name="Hacquard S."/>
        </authorList>
    </citation>
    <scope>NUCLEOTIDE SEQUENCE</scope>
    <source>
        <strain evidence="4">MPI-CAGE-CH-0230</strain>
    </source>
</reference>
<evidence type="ECO:0000313" key="5">
    <source>
        <dbReference type="Proteomes" id="UP000756346"/>
    </source>
</evidence>
<dbReference type="GeneID" id="70186317"/>
<sequence>MAARPGGGGGGGGGQGGLGTPPCGRRHESSSAGSGDTKIWSFEEVRDLTSSSSSSPTKITIIDVREPHELSSTGRIPGAINVPVKSAPDSWHVPEDEFEHAHGFPRPAKGAEVLFYCKAGVRSRAAAGLARDAGFTAVGEYPGSWDEWVAKGGKVQR</sequence>
<evidence type="ECO:0000256" key="2">
    <source>
        <dbReference type="SAM" id="MobiDB-lite"/>
    </source>
</evidence>
<accession>A0A9P8Y9B9</accession>
<feature type="compositionally biased region" description="Gly residues" evidence="2">
    <location>
        <begin position="1"/>
        <end position="19"/>
    </location>
</feature>
<name>A0A9P8Y9B9_9PEZI</name>
<dbReference type="SMART" id="SM00450">
    <property type="entry name" value="RHOD"/>
    <property type="match status" value="1"/>
</dbReference>
<dbReference type="SUPFAM" id="SSF52821">
    <property type="entry name" value="Rhodanese/Cell cycle control phosphatase"/>
    <property type="match status" value="1"/>
</dbReference>
<comment type="caution">
    <text evidence="4">The sequence shown here is derived from an EMBL/GenBank/DDBJ whole genome shotgun (WGS) entry which is preliminary data.</text>
</comment>
<evidence type="ECO:0000259" key="3">
    <source>
        <dbReference type="PROSITE" id="PS50206"/>
    </source>
</evidence>
<dbReference type="GO" id="GO:0005739">
    <property type="term" value="C:mitochondrion"/>
    <property type="evidence" value="ECO:0007669"/>
    <property type="project" value="TreeGrafter"/>
</dbReference>
<dbReference type="PANTHER" id="PTHR44086">
    <property type="entry name" value="THIOSULFATE SULFURTRANSFERASE RDL2, MITOCHONDRIAL-RELATED"/>
    <property type="match status" value="1"/>
</dbReference>
<dbReference type="AlphaFoldDB" id="A0A9P8Y9B9"/>
<feature type="region of interest" description="Disordered" evidence="2">
    <location>
        <begin position="1"/>
        <end position="39"/>
    </location>
</feature>
<evidence type="ECO:0000256" key="1">
    <source>
        <dbReference type="RuleBase" id="RU000507"/>
    </source>
</evidence>
<proteinExistence type="predicted"/>
<dbReference type="PANTHER" id="PTHR44086:SF10">
    <property type="entry name" value="THIOSULFATE SULFURTRANSFERASE_RHODANESE-LIKE DOMAIN-CONTAINING PROTEIN 3"/>
    <property type="match status" value="1"/>
</dbReference>
<dbReference type="PROSITE" id="PS50206">
    <property type="entry name" value="RHODANESE_3"/>
    <property type="match status" value="1"/>
</dbReference>
<organism evidence="4 5">
    <name type="scientific">Microdochium trichocladiopsis</name>
    <dbReference type="NCBI Taxonomy" id="1682393"/>
    <lineage>
        <taxon>Eukaryota</taxon>
        <taxon>Fungi</taxon>
        <taxon>Dikarya</taxon>
        <taxon>Ascomycota</taxon>
        <taxon>Pezizomycotina</taxon>
        <taxon>Sordariomycetes</taxon>
        <taxon>Xylariomycetidae</taxon>
        <taxon>Xylariales</taxon>
        <taxon>Microdochiaceae</taxon>
        <taxon>Microdochium</taxon>
    </lineage>
</organism>
<dbReference type="CDD" id="cd01519">
    <property type="entry name" value="RHOD_HSP67B2"/>
    <property type="match status" value="1"/>
</dbReference>
<keyword evidence="1" id="KW-0808">Transferase</keyword>
<dbReference type="InterPro" id="IPR001763">
    <property type="entry name" value="Rhodanese-like_dom"/>
</dbReference>
<protein>
    <recommendedName>
        <fullName evidence="1">Sulfurtransferase</fullName>
    </recommendedName>
</protein>